<organism evidence="2 3">
    <name type="scientific">Candidatus Berkelbacteria bacterium CG08_land_8_20_14_0_20_39_8</name>
    <dbReference type="NCBI Taxonomy" id="1974511"/>
    <lineage>
        <taxon>Bacteria</taxon>
        <taxon>Candidatus Berkelbacteria</taxon>
    </lineage>
</organism>
<dbReference type="SUPFAM" id="SSF55060">
    <property type="entry name" value="GHMP Kinase, C-terminal domain"/>
    <property type="match status" value="1"/>
</dbReference>
<dbReference type="Gene3D" id="3.30.230.120">
    <property type="match status" value="1"/>
</dbReference>
<accession>A0A2M6YBS5</accession>
<protein>
    <recommendedName>
        <fullName evidence="1">GHMP kinase C-terminal domain-containing protein</fullName>
    </recommendedName>
</protein>
<name>A0A2M6YBS5_9BACT</name>
<evidence type="ECO:0000313" key="2">
    <source>
        <dbReference type="EMBL" id="PIU24153.1"/>
    </source>
</evidence>
<sequence>VLANSGYLASEIAKLAFRAETEVMGGQSGTQDQWTAAYSSGANEIVIDNYPETRLYDIPLSSETRTFLNNGLVTVFVGQHNSSQTHMKVISEQENKGPDSEELVALRKIAPMAVVALRKGDTKRFGELMKKNTKAQEKLCSKLVGENHRLVIKHANRLNCLGYKVNGAGGEGGSVTLLFSKRSTAEKFVVTLKVNPAAEGFQYFEHQIAS</sequence>
<dbReference type="InterPro" id="IPR036554">
    <property type="entry name" value="GHMP_kinase_C_sf"/>
</dbReference>
<proteinExistence type="predicted"/>
<evidence type="ECO:0000259" key="1">
    <source>
        <dbReference type="Pfam" id="PF08544"/>
    </source>
</evidence>
<dbReference type="Pfam" id="PF08544">
    <property type="entry name" value="GHMP_kinases_C"/>
    <property type="match status" value="1"/>
</dbReference>
<dbReference type="EMBL" id="PEXI01000080">
    <property type="protein sequence ID" value="PIU24153.1"/>
    <property type="molecule type" value="Genomic_DNA"/>
</dbReference>
<gene>
    <name evidence="2" type="ORF">COT12_02540</name>
</gene>
<dbReference type="Proteomes" id="UP000229896">
    <property type="component" value="Unassembled WGS sequence"/>
</dbReference>
<evidence type="ECO:0000313" key="3">
    <source>
        <dbReference type="Proteomes" id="UP000229896"/>
    </source>
</evidence>
<dbReference type="AlphaFoldDB" id="A0A2M6YBS5"/>
<dbReference type="InterPro" id="IPR013750">
    <property type="entry name" value="GHMP_kinase_C_dom"/>
</dbReference>
<feature type="domain" description="GHMP kinase C-terminal" evidence="1">
    <location>
        <begin position="114"/>
        <end position="188"/>
    </location>
</feature>
<reference evidence="3" key="1">
    <citation type="submission" date="2017-09" db="EMBL/GenBank/DDBJ databases">
        <title>Depth-based differentiation of microbial function through sediment-hosted aquifers and enrichment of novel symbionts in the deep terrestrial subsurface.</title>
        <authorList>
            <person name="Probst A.J."/>
            <person name="Ladd B."/>
            <person name="Jarett J.K."/>
            <person name="Geller-Mcgrath D.E."/>
            <person name="Sieber C.M.K."/>
            <person name="Emerson J.B."/>
            <person name="Anantharaman K."/>
            <person name="Thomas B.C."/>
            <person name="Malmstrom R."/>
            <person name="Stieglmeier M."/>
            <person name="Klingl A."/>
            <person name="Woyke T."/>
            <person name="Ryan C.M."/>
            <person name="Banfield J.F."/>
        </authorList>
    </citation>
    <scope>NUCLEOTIDE SEQUENCE [LARGE SCALE GENOMIC DNA]</scope>
</reference>
<comment type="caution">
    <text evidence="2">The sequence shown here is derived from an EMBL/GenBank/DDBJ whole genome shotgun (WGS) entry which is preliminary data.</text>
</comment>
<feature type="non-terminal residue" evidence="2">
    <location>
        <position position="1"/>
    </location>
</feature>